<evidence type="ECO:0000256" key="4">
    <source>
        <dbReference type="SAM" id="SignalP"/>
    </source>
</evidence>
<keyword evidence="2" id="KW-0964">Secreted</keyword>
<keyword evidence="3 4" id="KW-0732">Signal</keyword>
<reference evidence="6 7" key="1">
    <citation type="submission" date="2021-06" db="EMBL/GenBank/DDBJ databases">
        <title>Whole genome sequences of Flavobacterium sp. KK2020170 and assembly.</title>
        <authorList>
            <person name="Kitahara K."/>
            <person name="Miyoshi S."/>
            <person name="Uesaka K."/>
        </authorList>
    </citation>
    <scope>NUCLEOTIDE SEQUENCE [LARGE SCALE GENOMIC DNA]</scope>
    <source>
        <strain evidence="6 7">KK2020170</strain>
    </source>
</reference>
<gene>
    <name evidence="6" type="ORF">KK2020170_18050</name>
</gene>
<dbReference type="RefSeq" id="WP_221258042.1">
    <property type="nucleotide sequence ID" value="NZ_AP024749.1"/>
</dbReference>
<evidence type="ECO:0000313" key="6">
    <source>
        <dbReference type="EMBL" id="BCY28937.1"/>
    </source>
</evidence>
<name>A0ABM7S872_9FLAO</name>
<evidence type="ECO:0000259" key="5">
    <source>
        <dbReference type="Pfam" id="PF24517"/>
    </source>
</evidence>
<dbReference type="Pfam" id="PF24517">
    <property type="entry name" value="CBM96"/>
    <property type="match status" value="1"/>
</dbReference>
<dbReference type="Proteomes" id="UP000825258">
    <property type="component" value="Chromosome"/>
</dbReference>
<feature type="chain" id="PRO_5045670868" description="Carbohydrate-binding module family 96 domain-containing protein" evidence="4">
    <location>
        <begin position="25"/>
        <end position="223"/>
    </location>
</feature>
<dbReference type="PROSITE" id="PS51257">
    <property type="entry name" value="PROKAR_LIPOPROTEIN"/>
    <property type="match status" value="1"/>
</dbReference>
<dbReference type="InterPro" id="IPR055372">
    <property type="entry name" value="CBM96"/>
</dbReference>
<evidence type="ECO:0000256" key="1">
    <source>
        <dbReference type="ARBA" id="ARBA00004613"/>
    </source>
</evidence>
<dbReference type="NCBIfam" id="NF033679">
    <property type="entry name" value="DNRLRE_dom"/>
    <property type="match status" value="1"/>
</dbReference>
<evidence type="ECO:0000313" key="7">
    <source>
        <dbReference type="Proteomes" id="UP000825258"/>
    </source>
</evidence>
<evidence type="ECO:0000256" key="2">
    <source>
        <dbReference type="ARBA" id="ARBA00022525"/>
    </source>
</evidence>
<organism evidence="6 7">
    <name type="scientific">Flavobacterium okayamense</name>
    <dbReference type="NCBI Taxonomy" id="2830782"/>
    <lineage>
        <taxon>Bacteria</taxon>
        <taxon>Pseudomonadati</taxon>
        <taxon>Bacteroidota</taxon>
        <taxon>Flavobacteriia</taxon>
        <taxon>Flavobacteriales</taxon>
        <taxon>Flavobacteriaceae</taxon>
        <taxon>Flavobacterium</taxon>
    </lineage>
</organism>
<feature type="signal peptide" evidence="4">
    <location>
        <begin position="1"/>
        <end position="24"/>
    </location>
</feature>
<comment type="subcellular location">
    <subcellularLocation>
        <location evidence="1">Secreted</location>
    </subcellularLocation>
</comment>
<protein>
    <recommendedName>
        <fullName evidence="5">Carbohydrate-binding module family 96 domain-containing protein</fullName>
    </recommendedName>
</protein>
<dbReference type="EMBL" id="AP024749">
    <property type="protein sequence ID" value="BCY28937.1"/>
    <property type="molecule type" value="Genomic_DNA"/>
</dbReference>
<proteinExistence type="predicted"/>
<feature type="domain" description="Carbohydrate-binding module family 96" evidence="5">
    <location>
        <begin position="51"/>
        <end position="208"/>
    </location>
</feature>
<accession>A0ABM7S872</accession>
<keyword evidence="7" id="KW-1185">Reference proteome</keyword>
<sequence length="223" mass="24965">MKKTFKIKSVLAIVVIFSTFSCSSDDESPQPTPQPINYTNYTKTIKPDATEGQDAFIYEFNVNQQLGSHPDFMVGRYNGNETRNLIRFDFSDIPTNAVVDSVKISLYSYQSTSNGSHAGANASKLQRVTSTWDESTVTWSNQPTSTSDDEVLLDQTTSTIQDYLDINVTLMARVMIANPSQNFGFLFRLQDNSGADKKMVFASSDNTDSDLHPKIDVYYRIAE</sequence>
<evidence type="ECO:0000256" key="3">
    <source>
        <dbReference type="ARBA" id="ARBA00022729"/>
    </source>
</evidence>